<organism evidence="1 2">
    <name type="scientific">Natranaerobius thermophilus (strain ATCC BAA-1301 / DSM 18059 / JW/NM-WN-LF)</name>
    <dbReference type="NCBI Taxonomy" id="457570"/>
    <lineage>
        <taxon>Bacteria</taxon>
        <taxon>Bacillati</taxon>
        <taxon>Bacillota</taxon>
        <taxon>Clostridia</taxon>
        <taxon>Natranaerobiales</taxon>
        <taxon>Natranaerobiaceae</taxon>
        <taxon>Natranaerobius</taxon>
    </lineage>
</organism>
<evidence type="ECO:0008006" key="3">
    <source>
        <dbReference type="Google" id="ProtNLM"/>
    </source>
</evidence>
<reference evidence="1 2" key="2">
    <citation type="journal article" date="2011" name="J. Bacteriol.">
        <title>Complete genome sequence of the anaerobic, halophilic alkalithermophile Natranaerobius thermophilus JW/NM-WN-LF.</title>
        <authorList>
            <person name="Zhao B."/>
            <person name="Mesbah N.M."/>
            <person name="Dalin E."/>
            <person name="Goodwin L."/>
            <person name="Nolan M."/>
            <person name="Pitluck S."/>
            <person name="Chertkov O."/>
            <person name="Brettin T.S."/>
            <person name="Han J."/>
            <person name="Larimer F.W."/>
            <person name="Land M.L."/>
            <person name="Hauser L."/>
            <person name="Kyrpides N."/>
            <person name="Wiegel J."/>
        </authorList>
    </citation>
    <scope>NUCLEOTIDE SEQUENCE [LARGE SCALE GENOMIC DNA]</scope>
    <source>
        <strain evidence="2">ATCC BAA-1301 / DSM 18059 / JW/NM-WN-LF</strain>
    </source>
</reference>
<dbReference type="eggNOG" id="COG5483">
    <property type="taxonomic scope" value="Bacteria"/>
</dbReference>
<dbReference type="STRING" id="457570.Nther_0626"/>
<dbReference type="Pfam" id="PF04343">
    <property type="entry name" value="DUF488"/>
    <property type="match status" value="1"/>
</dbReference>
<dbReference type="OrthoDB" id="9789109at2"/>
<dbReference type="RefSeq" id="WP_012447105.1">
    <property type="nucleotide sequence ID" value="NC_010718.1"/>
</dbReference>
<dbReference type="InParanoid" id="B2A6U0"/>
<keyword evidence="2" id="KW-1185">Reference proteome</keyword>
<evidence type="ECO:0000313" key="2">
    <source>
        <dbReference type="Proteomes" id="UP000001683"/>
    </source>
</evidence>
<protein>
    <recommendedName>
        <fullName evidence="3">DUF488 domain-containing protein</fullName>
    </recommendedName>
</protein>
<dbReference type="InterPro" id="IPR007438">
    <property type="entry name" value="DUF488"/>
</dbReference>
<reference evidence="1 2" key="1">
    <citation type="submission" date="2008-04" db="EMBL/GenBank/DDBJ databases">
        <title>Complete sequence of chromosome of Natranaerobius thermophilus JW/NM-WN-LF.</title>
        <authorList>
            <consortium name="US DOE Joint Genome Institute"/>
            <person name="Copeland A."/>
            <person name="Lucas S."/>
            <person name="Lapidus A."/>
            <person name="Glavina del Rio T."/>
            <person name="Dalin E."/>
            <person name="Tice H."/>
            <person name="Bruce D."/>
            <person name="Goodwin L."/>
            <person name="Pitluck S."/>
            <person name="Chertkov O."/>
            <person name="Brettin T."/>
            <person name="Detter J.C."/>
            <person name="Han C."/>
            <person name="Kuske C.R."/>
            <person name="Schmutz J."/>
            <person name="Larimer F."/>
            <person name="Land M."/>
            <person name="Hauser L."/>
            <person name="Kyrpides N."/>
            <person name="Lykidis A."/>
            <person name="Mesbah N.M."/>
            <person name="Wiegel J."/>
        </authorList>
    </citation>
    <scope>NUCLEOTIDE SEQUENCE [LARGE SCALE GENOMIC DNA]</scope>
    <source>
        <strain evidence="2">ATCC BAA-1301 / DSM 18059 / JW/NM-WN-LF</strain>
    </source>
</reference>
<dbReference type="PANTHER" id="PTHR39337">
    <property type="entry name" value="BLR5642 PROTEIN"/>
    <property type="match status" value="1"/>
</dbReference>
<dbReference type="AlphaFoldDB" id="B2A6U0"/>
<proteinExistence type="predicted"/>
<dbReference type="Proteomes" id="UP000001683">
    <property type="component" value="Chromosome"/>
</dbReference>
<gene>
    <name evidence="1" type="ordered locus">Nther_0626</name>
</gene>
<dbReference type="HOGENOM" id="CLU_077467_1_0_9"/>
<dbReference type="PANTHER" id="PTHR39337:SF1">
    <property type="entry name" value="BLR5642 PROTEIN"/>
    <property type="match status" value="1"/>
</dbReference>
<dbReference type="EMBL" id="CP001034">
    <property type="protein sequence ID" value="ACB84221.1"/>
    <property type="molecule type" value="Genomic_DNA"/>
</dbReference>
<accession>B2A6U0</accession>
<name>B2A6U0_NATTJ</name>
<dbReference type="KEGG" id="nth:Nther_0626"/>
<sequence length="194" mass="22741">MYETNMYKSKCFTIGHSNNNFNTFLKLLSLYNIKAVADIRRIPYSSHVPHFSKKNFEKKLAENNIKYCYLGKYLGGFQEIPQNELQIGLKKFQQILNCANRLTGEVTIMCSERDPSKCHRSSLISPLLIKEEITVYHILSSNKLISHQELEQILIDKYIPNYNQISLLDSHPNYQNILTQAYQKRRQDKSRLFS</sequence>
<evidence type="ECO:0000313" key="1">
    <source>
        <dbReference type="EMBL" id="ACB84221.1"/>
    </source>
</evidence>